<dbReference type="Proteomes" id="UP000245207">
    <property type="component" value="Unassembled WGS sequence"/>
</dbReference>
<name>A0A2U1QM31_ARTAN</name>
<reference evidence="1 2" key="1">
    <citation type="journal article" date="2018" name="Mol. Plant">
        <title>The genome of Artemisia annua provides insight into the evolution of Asteraceae family and artemisinin biosynthesis.</title>
        <authorList>
            <person name="Shen Q."/>
            <person name="Zhang L."/>
            <person name="Liao Z."/>
            <person name="Wang S."/>
            <person name="Yan T."/>
            <person name="Shi P."/>
            <person name="Liu M."/>
            <person name="Fu X."/>
            <person name="Pan Q."/>
            <person name="Wang Y."/>
            <person name="Lv Z."/>
            <person name="Lu X."/>
            <person name="Zhang F."/>
            <person name="Jiang W."/>
            <person name="Ma Y."/>
            <person name="Chen M."/>
            <person name="Hao X."/>
            <person name="Li L."/>
            <person name="Tang Y."/>
            <person name="Lv G."/>
            <person name="Zhou Y."/>
            <person name="Sun X."/>
            <person name="Brodelius P.E."/>
            <person name="Rose J.K.C."/>
            <person name="Tang K."/>
        </authorList>
    </citation>
    <scope>NUCLEOTIDE SEQUENCE [LARGE SCALE GENOMIC DNA]</scope>
    <source>
        <strain evidence="2">cv. Huhao1</strain>
        <tissue evidence="1">Leaf</tissue>
    </source>
</reference>
<dbReference type="InterPro" id="IPR036052">
    <property type="entry name" value="TrpB-like_PALP_sf"/>
</dbReference>
<gene>
    <name evidence="1" type="ORF">CTI12_AA008370</name>
</gene>
<evidence type="ECO:0000313" key="1">
    <source>
        <dbReference type="EMBL" id="PWA99056.1"/>
    </source>
</evidence>
<organism evidence="1 2">
    <name type="scientific">Artemisia annua</name>
    <name type="common">Sweet wormwood</name>
    <dbReference type="NCBI Taxonomy" id="35608"/>
    <lineage>
        <taxon>Eukaryota</taxon>
        <taxon>Viridiplantae</taxon>
        <taxon>Streptophyta</taxon>
        <taxon>Embryophyta</taxon>
        <taxon>Tracheophyta</taxon>
        <taxon>Spermatophyta</taxon>
        <taxon>Magnoliopsida</taxon>
        <taxon>eudicotyledons</taxon>
        <taxon>Gunneridae</taxon>
        <taxon>Pentapetalae</taxon>
        <taxon>asterids</taxon>
        <taxon>campanulids</taxon>
        <taxon>Asterales</taxon>
        <taxon>Asteraceae</taxon>
        <taxon>Asteroideae</taxon>
        <taxon>Anthemideae</taxon>
        <taxon>Artemisiinae</taxon>
        <taxon>Artemisia</taxon>
    </lineage>
</organism>
<keyword evidence="2" id="KW-1185">Reference proteome</keyword>
<protein>
    <submittedName>
        <fullName evidence="1">Cycloartenol synthase</fullName>
    </submittedName>
</protein>
<dbReference type="STRING" id="35608.A0A2U1QM31"/>
<dbReference type="EMBL" id="PKPP01000037">
    <property type="protein sequence ID" value="PWA99056.1"/>
    <property type="molecule type" value="Genomic_DNA"/>
</dbReference>
<evidence type="ECO:0000313" key="2">
    <source>
        <dbReference type="Proteomes" id="UP000245207"/>
    </source>
</evidence>
<dbReference type="Gene3D" id="3.40.50.1100">
    <property type="match status" value="1"/>
</dbReference>
<dbReference type="AlphaFoldDB" id="A0A2U1QM31"/>
<accession>A0A2U1QM31</accession>
<proteinExistence type="predicted"/>
<comment type="caution">
    <text evidence="1">The sequence shown here is derived from an EMBL/GenBank/DDBJ whole genome shotgun (WGS) entry which is preliminary data.</text>
</comment>
<sequence>MSVHMTLNGICYWDFGVKGYEGDGPSQADFDISPNTVPHQNLMKDYLQKIYGLEIEESNVLNGGKPGSHQITGNGIEFKPDILDIDIMEDVLMLIFTTIISSFYPM</sequence>
<dbReference type="OrthoDB" id="1737783at2759"/>